<name>A0A1I5C513_9FIRM</name>
<dbReference type="EC" id="2.4.2.3" evidence="2"/>
<dbReference type="InterPro" id="IPR035994">
    <property type="entry name" value="Nucleoside_phosphorylase_sf"/>
</dbReference>
<dbReference type="PROSITE" id="PS01232">
    <property type="entry name" value="PNP_UDP_1"/>
    <property type="match status" value="1"/>
</dbReference>
<dbReference type="GO" id="GO:0009164">
    <property type="term" value="P:nucleoside catabolic process"/>
    <property type="evidence" value="ECO:0007669"/>
    <property type="project" value="UniProtKB-ARBA"/>
</dbReference>
<feature type="domain" description="Nucleoside phosphorylase" evidence="7">
    <location>
        <begin position="20"/>
        <end position="217"/>
    </location>
</feature>
<dbReference type="Pfam" id="PF01048">
    <property type="entry name" value="PNP_UDP_1"/>
    <property type="match status" value="1"/>
</dbReference>
<evidence type="ECO:0000256" key="4">
    <source>
        <dbReference type="ARBA" id="ARBA00022676"/>
    </source>
</evidence>
<sequence>MINKDQLMHHIKCKVGDVGKYVLLPGDPGRVSKIAAYLDDAKHVQTNREYEIWTGYLEGEKVSVMSTGMGGPSAAIGLEELKMIGADTFIRIGTCGGIDPSLEPGTLIIPTGAIRKDGTGKEYVPVEFPAVPDFELVTALKAASDKLGYTNALGIVECKDSYYGQHSPERMPVKYELQQKWEAWKMAGAIGSEMESSTLFIVSSVLRVRCATVLLLCRNREREDSMNTGLVRVTEIAPAIETAVNALRNVITNDKKIK</sequence>
<gene>
    <name evidence="8" type="ORF">SAMN04489757_102119</name>
</gene>
<keyword evidence="9" id="KW-1185">Reference proteome</keyword>
<dbReference type="InterPro" id="IPR000845">
    <property type="entry name" value="Nucleoside_phosphorylase_d"/>
</dbReference>
<dbReference type="STRING" id="1527.SAMN04489757_102119"/>
<dbReference type="CDD" id="cd17767">
    <property type="entry name" value="UP_EcUdp-like"/>
    <property type="match status" value="1"/>
</dbReference>
<organism evidence="8 9">
    <name type="scientific">Anaerocolumna aminovalerica</name>
    <dbReference type="NCBI Taxonomy" id="1527"/>
    <lineage>
        <taxon>Bacteria</taxon>
        <taxon>Bacillati</taxon>
        <taxon>Bacillota</taxon>
        <taxon>Clostridia</taxon>
        <taxon>Lachnospirales</taxon>
        <taxon>Lachnospiraceae</taxon>
        <taxon>Anaerocolumna</taxon>
    </lineage>
</organism>
<comment type="catalytic activity">
    <reaction evidence="6">
        <text>uridine + phosphate = alpha-D-ribose 1-phosphate + uracil</text>
        <dbReference type="Rhea" id="RHEA:24388"/>
        <dbReference type="ChEBI" id="CHEBI:16704"/>
        <dbReference type="ChEBI" id="CHEBI:17568"/>
        <dbReference type="ChEBI" id="CHEBI:43474"/>
        <dbReference type="ChEBI" id="CHEBI:57720"/>
        <dbReference type="EC" id="2.4.2.3"/>
    </reaction>
</comment>
<dbReference type="OrthoDB" id="9772602at2"/>
<keyword evidence="5" id="KW-0808">Transferase</keyword>
<evidence type="ECO:0000256" key="1">
    <source>
        <dbReference type="ARBA" id="ARBA00010456"/>
    </source>
</evidence>
<evidence type="ECO:0000313" key="8">
    <source>
        <dbReference type="EMBL" id="SFN81741.1"/>
    </source>
</evidence>
<protein>
    <recommendedName>
        <fullName evidence="3">Uridine phosphorylase</fullName>
        <ecNumber evidence="2">2.4.2.3</ecNumber>
    </recommendedName>
</protein>
<dbReference type="GO" id="GO:0005829">
    <property type="term" value="C:cytosol"/>
    <property type="evidence" value="ECO:0007669"/>
    <property type="project" value="TreeGrafter"/>
</dbReference>
<dbReference type="Gene3D" id="3.40.50.1580">
    <property type="entry name" value="Nucleoside phosphorylase domain"/>
    <property type="match status" value="1"/>
</dbReference>
<dbReference type="AlphaFoldDB" id="A0A1I5C513"/>
<dbReference type="PANTHER" id="PTHR43691">
    <property type="entry name" value="URIDINE PHOSPHORYLASE"/>
    <property type="match status" value="1"/>
</dbReference>
<dbReference type="PANTHER" id="PTHR43691:SF11">
    <property type="entry name" value="FI09636P-RELATED"/>
    <property type="match status" value="1"/>
</dbReference>
<evidence type="ECO:0000259" key="7">
    <source>
        <dbReference type="Pfam" id="PF01048"/>
    </source>
</evidence>
<reference evidence="8 9" key="1">
    <citation type="submission" date="2016-10" db="EMBL/GenBank/DDBJ databases">
        <authorList>
            <person name="de Groot N.N."/>
        </authorList>
    </citation>
    <scope>NUCLEOTIDE SEQUENCE [LARGE SCALE GENOMIC DNA]</scope>
    <source>
        <strain evidence="8 9">DSM 1283</strain>
    </source>
</reference>
<dbReference type="SUPFAM" id="SSF53167">
    <property type="entry name" value="Purine and uridine phosphorylases"/>
    <property type="match status" value="1"/>
</dbReference>
<evidence type="ECO:0000313" key="9">
    <source>
        <dbReference type="Proteomes" id="UP000198806"/>
    </source>
</evidence>
<proteinExistence type="inferred from homology"/>
<evidence type="ECO:0000256" key="3">
    <source>
        <dbReference type="ARBA" id="ARBA00021980"/>
    </source>
</evidence>
<dbReference type="RefSeq" id="WP_091683990.1">
    <property type="nucleotide sequence ID" value="NZ_BAABFM010000017.1"/>
</dbReference>
<keyword evidence="4" id="KW-0328">Glycosyltransferase</keyword>
<dbReference type="Proteomes" id="UP000198806">
    <property type="component" value="Unassembled WGS sequence"/>
</dbReference>
<evidence type="ECO:0000256" key="2">
    <source>
        <dbReference type="ARBA" id="ARBA00011888"/>
    </source>
</evidence>
<dbReference type="EMBL" id="FOWD01000002">
    <property type="protein sequence ID" value="SFN81741.1"/>
    <property type="molecule type" value="Genomic_DNA"/>
</dbReference>
<accession>A0A1I5C513</accession>
<dbReference type="InterPro" id="IPR018016">
    <property type="entry name" value="Nucleoside_phosphorylase_CS"/>
</dbReference>
<evidence type="ECO:0000256" key="5">
    <source>
        <dbReference type="ARBA" id="ARBA00022679"/>
    </source>
</evidence>
<evidence type="ECO:0000256" key="6">
    <source>
        <dbReference type="ARBA" id="ARBA00048447"/>
    </source>
</evidence>
<dbReference type="GO" id="GO:0004850">
    <property type="term" value="F:uridine phosphorylase activity"/>
    <property type="evidence" value="ECO:0007669"/>
    <property type="project" value="UniProtKB-EC"/>
</dbReference>
<comment type="similarity">
    <text evidence="1">Belongs to the PNP/UDP phosphorylase family.</text>
</comment>